<sequence length="502" mass="57135">MRTLYRAEDDRDHYGNKRLDMAGCLEAYLEWYFFVFHIGDWIVVLVDINRNWGQANAAGTRAGVSQVLNRLTYASKLSHLRRLNSPIGREGMFKGIALGPSLQLSHMIYADDAVFVGQWSDANIDTIVHVLDCFHRVSGMRINMNKSKLIGISVEEDKVAIAASKFGCLILKTPFSYLGSKVGGLMSRIQSWNEVVDRVTARLSKWKMKTLSIGERLTLLKSVLGSMSIYHMSIFKVPMRVLHRLESIRCHFFNGNDLHATHGDDGKLGKNAKSTYPSIWLDIVHEMETLKKQGIDVANCIKIKLGNGANTLFWEDVWRGDIAFKHLFPRMYALETCKSVDVASKLSHGKLDFSFRRTPRGGAEEDQFTAMSTKVEGIFLANMRDRWIWTLEGLGDFSVASVRKLIDDKTLLEVDVKTRWIKAVPIKVNIHAWKVSLDCLPTRLNISRRGMDIDSIICPMCDNAVESTSHLFFTCHIAREMFRKISRWGMLVTWIYTLMKNG</sequence>
<dbReference type="PANTHER" id="PTHR33116">
    <property type="entry name" value="REVERSE TRANSCRIPTASE ZINC-BINDING DOMAIN-CONTAINING PROTEIN-RELATED-RELATED"/>
    <property type="match status" value="1"/>
</dbReference>
<evidence type="ECO:0000313" key="3">
    <source>
        <dbReference type="Proteomes" id="UP001151760"/>
    </source>
</evidence>
<proteinExistence type="predicted"/>
<gene>
    <name evidence="2" type="ORF">Tco_1006861</name>
</gene>
<dbReference type="PANTHER" id="PTHR33116:SF79">
    <property type="entry name" value="REVERSE TRANSCRIPTASE DOMAIN, ZINC FINGER, CCHC-TYPE-RELATED"/>
    <property type="match status" value="1"/>
</dbReference>
<keyword evidence="2" id="KW-0808">Transferase</keyword>
<accession>A0ABQ5FJ28</accession>
<evidence type="ECO:0000313" key="2">
    <source>
        <dbReference type="EMBL" id="GJT63328.1"/>
    </source>
</evidence>
<keyword evidence="3" id="KW-1185">Reference proteome</keyword>
<keyword evidence="2" id="KW-0695">RNA-directed DNA polymerase</keyword>
<protein>
    <submittedName>
        <fullName evidence="2">RNA-directed DNA polymerase, eukaryota, reverse transcriptase zinc-binding domain protein</fullName>
    </submittedName>
</protein>
<reference evidence="2" key="2">
    <citation type="submission" date="2022-01" db="EMBL/GenBank/DDBJ databases">
        <authorList>
            <person name="Yamashiro T."/>
            <person name="Shiraishi A."/>
            <person name="Satake H."/>
            <person name="Nakayama K."/>
        </authorList>
    </citation>
    <scope>NUCLEOTIDE SEQUENCE</scope>
</reference>
<feature type="domain" description="Reverse transcriptase zinc-binding" evidence="1">
    <location>
        <begin position="397"/>
        <end position="480"/>
    </location>
</feature>
<dbReference type="Gene3D" id="3.90.1100.10">
    <property type="match status" value="1"/>
</dbReference>
<keyword evidence="2" id="KW-0548">Nucleotidyltransferase</keyword>
<name>A0ABQ5FJ28_9ASTR</name>
<comment type="caution">
    <text evidence="2">The sequence shown here is derived from an EMBL/GenBank/DDBJ whole genome shotgun (WGS) entry which is preliminary data.</text>
</comment>
<dbReference type="Pfam" id="PF13966">
    <property type="entry name" value="zf-RVT"/>
    <property type="match status" value="1"/>
</dbReference>
<dbReference type="SUPFAM" id="SSF64484">
    <property type="entry name" value="beta and beta-prime subunits of DNA dependent RNA-polymerase"/>
    <property type="match status" value="1"/>
</dbReference>
<dbReference type="EMBL" id="BQNB010017451">
    <property type="protein sequence ID" value="GJT63328.1"/>
    <property type="molecule type" value="Genomic_DNA"/>
</dbReference>
<evidence type="ECO:0000259" key="1">
    <source>
        <dbReference type="Pfam" id="PF13966"/>
    </source>
</evidence>
<reference evidence="2" key="1">
    <citation type="journal article" date="2022" name="Int. J. Mol. Sci.">
        <title>Draft Genome of Tanacetum Coccineum: Genomic Comparison of Closely Related Tanacetum-Family Plants.</title>
        <authorList>
            <person name="Yamashiro T."/>
            <person name="Shiraishi A."/>
            <person name="Nakayama K."/>
            <person name="Satake H."/>
        </authorList>
    </citation>
    <scope>NUCLEOTIDE SEQUENCE</scope>
</reference>
<dbReference type="InterPro" id="IPR026960">
    <property type="entry name" value="RVT-Znf"/>
</dbReference>
<dbReference type="Proteomes" id="UP001151760">
    <property type="component" value="Unassembled WGS sequence"/>
</dbReference>
<organism evidence="2 3">
    <name type="scientific">Tanacetum coccineum</name>
    <dbReference type="NCBI Taxonomy" id="301880"/>
    <lineage>
        <taxon>Eukaryota</taxon>
        <taxon>Viridiplantae</taxon>
        <taxon>Streptophyta</taxon>
        <taxon>Embryophyta</taxon>
        <taxon>Tracheophyta</taxon>
        <taxon>Spermatophyta</taxon>
        <taxon>Magnoliopsida</taxon>
        <taxon>eudicotyledons</taxon>
        <taxon>Gunneridae</taxon>
        <taxon>Pentapetalae</taxon>
        <taxon>asterids</taxon>
        <taxon>campanulids</taxon>
        <taxon>Asterales</taxon>
        <taxon>Asteraceae</taxon>
        <taxon>Asteroideae</taxon>
        <taxon>Anthemideae</taxon>
        <taxon>Anthemidinae</taxon>
        <taxon>Tanacetum</taxon>
    </lineage>
</organism>
<dbReference type="GO" id="GO:0003964">
    <property type="term" value="F:RNA-directed DNA polymerase activity"/>
    <property type="evidence" value="ECO:0007669"/>
    <property type="project" value="UniProtKB-KW"/>
</dbReference>